<dbReference type="InterPro" id="IPR036938">
    <property type="entry name" value="PAP2/HPO_sf"/>
</dbReference>
<dbReference type="KEGG" id="talb:FTW19_00305"/>
<dbReference type="GO" id="GO:0030288">
    <property type="term" value="C:outer membrane-bounded periplasmic space"/>
    <property type="evidence" value="ECO:0007669"/>
    <property type="project" value="InterPro"/>
</dbReference>
<evidence type="ECO:0000259" key="2">
    <source>
        <dbReference type="Pfam" id="PF01569"/>
    </source>
</evidence>
<sequence>MNNRIVVSSLAILLSLEAGGGAQSAPAPAKHTAYYVNTQVLHIADLIPAPPSDNDPQTRTELAEVHRVEASRTPAQAAAAKADDEEEDIFVFRSVMGPSFTAAKLPLIAELSNHVKGDQSVLGGELKTLFQRPRPYQSDKTLHPVCKLTDVHNSYPSGHSLSGYMLALTLSELVPAKRDAILARADEYAHNRLVCGVHYRADTEASRRIAYAAFGNMLANPKFQTDLAAAREELRTASGNTH</sequence>
<dbReference type="InterPro" id="IPR000326">
    <property type="entry name" value="PAP2/HPO"/>
</dbReference>
<gene>
    <name evidence="3" type="ORF">FTW19_00305</name>
</gene>
<proteinExistence type="inferred from homology"/>
<dbReference type="GO" id="GO:0003993">
    <property type="term" value="F:acid phosphatase activity"/>
    <property type="evidence" value="ECO:0007669"/>
    <property type="project" value="UniProtKB-EC"/>
</dbReference>
<comment type="similarity">
    <text evidence="1">Belongs to the class A bacterial acid phosphatase family.</text>
</comment>
<evidence type="ECO:0000256" key="1">
    <source>
        <dbReference type="PIRNR" id="PIRNR000897"/>
    </source>
</evidence>
<evidence type="ECO:0000313" key="3">
    <source>
        <dbReference type="EMBL" id="QEE26582.1"/>
    </source>
</evidence>
<evidence type="ECO:0000313" key="4">
    <source>
        <dbReference type="Proteomes" id="UP000321820"/>
    </source>
</evidence>
<dbReference type="SUPFAM" id="SSF48317">
    <property type="entry name" value="Acid phosphatase/Vanadium-dependent haloperoxidase"/>
    <property type="match status" value="1"/>
</dbReference>
<comment type="catalytic activity">
    <reaction evidence="1">
        <text>a phosphate monoester + H2O = an alcohol + phosphate</text>
        <dbReference type="Rhea" id="RHEA:15017"/>
        <dbReference type="ChEBI" id="CHEBI:15377"/>
        <dbReference type="ChEBI" id="CHEBI:30879"/>
        <dbReference type="ChEBI" id="CHEBI:43474"/>
        <dbReference type="ChEBI" id="CHEBI:67140"/>
        <dbReference type="EC" id="3.1.3.2"/>
    </reaction>
</comment>
<dbReference type="PRINTS" id="PR00483">
    <property type="entry name" value="BACPHPHTASE"/>
</dbReference>
<dbReference type="Gene3D" id="1.20.144.10">
    <property type="entry name" value="Phosphatidic acid phosphatase type 2/haloperoxidase"/>
    <property type="match status" value="1"/>
</dbReference>
<feature type="domain" description="Phosphatidic acid phosphatase type 2/haloperoxidase" evidence="2">
    <location>
        <begin position="122"/>
        <end position="214"/>
    </location>
</feature>
<reference evidence="3 4" key="1">
    <citation type="submission" date="2019-08" db="EMBL/GenBank/DDBJ databases">
        <title>Complete genome sequence of Terriglobus albidus strain ORNL.</title>
        <authorList>
            <person name="Podar M."/>
        </authorList>
    </citation>
    <scope>NUCLEOTIDE SEQUENCE [LARGE SCALE GENOMIC DNA]</scope>
    <source>
        <strain evidence="3 4">ORNL</strain>
    </source>
</reference>
<protein>
    <recommendedName>
        <fullName evidence="1">Acid phosphatase</fullName>
        <ecNumber evidence="1">3.1.3.2</ecNumber>
    </recommendedName>
</protein>
<keyword evidence="4" id="KW-1185">Reference proteome</keyword>
<dbReference type="EC" id="3.1.3.2" evidence="1"/>
<dbReference type="AlphaFoldDB" id="A0A5B9E2P2"/>
<dbReference type="InterPro" id="IPR001011">
    <property type="entry name" value="Acid_Pase_classA_bac"/>
</dbReference>
<dbReference type="Pfam" id="PF01569">
    <property type="entry name" value="PAP2"/>
    <property type="match status" value="1"/>
</dbReference>
<organism evidence="3 4">
    <name type="scientific">Terriglobus albidus</name>
    <dbReference type="NCBI Taxonomy" id="1592106"/>
    <lineage>
        <taxon>Bacteria</taxon>
        <taxon>Pseudomonadati</taxon>
        <taxon>Acidobacteriota</taxon>
        <taxon>Terriglobia</taxon>
        <taxon>Terriglobales</taxon>
        <taxon>Acidobacteriaceae</taxon>
        <taxon>Terriglobus</taxon>
    </lineage>
</organism>
<dbReference type="RefSeq" id="WP_147645720.1">
    <property type="nucleotide sequence ID" value="NZ_CP042806.1"/>
</dbReference>
<accession>A0A5B9E2P2</accession>
<keyword evidence="1" id="KW-0378">Hydrolase</keyword>
<dbReference type="PIRSF" id="PIRSF000897">
    <property type="entry name" value="Acid_Ptase_ClsA"/>
    <property type="match status" value="1"/>
</dbReference>
<dbReference type="EMBL" id="CP042806">
    <property type="protein sequence ID" value="QEE26582.1"/>
    <property type="molecule type" value="Genomic_DNA"/>
</dbReference>
<name>A0A5B9E2P2_9BACT</name>
<dbReference type="Proteomes" id="UP000321820">
    <property type="component" value="Chromosome"/>
</dbReference>
<dbReference type="OrthoDB" id="9780507at2"/>